<dbReference type="RefSeq" id="WP_380835672.1">
    <property type="nucleotide sequence ID" value="NZ_JBHSFP010000001.1"/>
</dbReference>
<comment type="caution">
    <text evidence="1">The sequence shown here is derived from an EMBL/GenBank/DDBJ whole genome shotgun (WGS) entry which is preliminary data.</text>
</comment>
<dbReference type="EMBL" id="JBHSFP010000001">
    <property type="protein sequence ID" value="MFC4529275.1"/>
    <property type="molecule type" value="Genomic_DNA"/>
</dbReference>
<keyword evidence="2" id="KW-1185">Reference proteome</keyword>
<name>A0ABV9C9B7_9ACTN</name>
<sequence>MADAVATIGLTFFTGVSFVLESSAVTMKPAHGVGRLDMTTE</sequence>
<protein>
    <submittedName>
        <fullName evidence="1">Uncharacterized protein</fullName>
    </submittedName>
</protein>
<dbReference type="Proteomes" id="UP001596004">
    <property type="component" value="Unassembled WGS sequence"/>
</dbReference>
<organism evidence="1 2">
    <name type="scientific">Sphaerisporangium dianthi</name>
    <dbReference type="NCBI Taxonomy" id="1436120"/>
    <lineage>
        <taxon>Bacteria</taxon>
        <taxon>Bacillati</taxon>
        <taxon>Actinomycetota</taxon>
        <taxon>Actinomycetes</taxon>
        <taxon>Streptosporangiales</taxon>
        <taxon>Streptosporangiaceae</taxon>
        <taxon>Sphaerisporangium</taxon>
    </lineage>
</organism>
<evidence type="ECO:0000313" key="1">
    <source>
        <dbReference type="EMBL" id="MFC4529275.1"/>
    </source>
</evidence>
<gene>
    <name evidence="1" type="ORF">ACFO60_00755</name>
</gene>
<accession>A0ABV9C9B7</accession>
<reference evidence="2" key="1">
    <citation type="journal article" date="2019" name="Int. J. Syst. Evol. Microbiol.">
        <title>The Global Catalogue of Microorganisms (GCM) 10K type strain sequencing project: providing services to taxonomists for standard genome sequencing and annotation.</title>
        <authorList>
            <consortium name="The Broad Institute Genomics Platform"/>
            <consortium name="The Broad Institute Genome Sequencing Center for Infectious Disease"/>
            <person name="Wu L."/>
            <person name="Ma J."/>
        </authorList>
    </citation>
    <scope>NUCLEOTIDE SEQUENCE [LARGE SCALE GENOMIC DNA]</scope>
    <source>
        <strain evidence="2">CGMCC 4.7132</strain>
    </source>
</reference>
<evidence type="ECO:0000313" key="2">
    <source>
        <dbReference type="Proteomes" id="UP001596004"/>
    </source>
</evidence>
<proteinExistence type="predicted"/>